<dbReference type="Gene3D" id="3.40.50.180">
    <property type="entry name" value="Methylesterase CheB, C-terminal domain"/>
    <property type="match status" value="1"/>
</dbReference>
<dbReference type="PANTHER" id="PTHR42872">
    <property type="entry name" value="PROTEIN-GLUTAMATE METHYLESTERASE/PROTEIN-GLUTAMINE GLUTAMINASE"/>
    <property type="match status" value="1"/>
</dbReference>
<proteinExistence type="predicted"/>
<feature type="domain" description="CheB-type methylesterase" evidence="5">
    <location>
        <begin position="1"/>
        <end position="188"/>
    </location>
</feature>
<sequence length="329" mass="36061">MAHRDIVVIGASRGALPVLRKLVAGLTPDLDATVCIVLHIGRHHSILPELLSRAGPLRASHPQQGERMERGRIYVAPPDRHMVVRDGQFRLLDTAAENFARPAADPLFRSAAAEYRKRVVGVVLSGDLDDGAAGLAAIRARGGYALVQRPDDAEAPSMPRSALAAAGADAVASPDDLPQVLHAAVRGAEPREERPMTNRPDLDREAQLGESLTVLPEQLDEIGERSALTCPSCNGVLRRMHDERPLRYRCHTGHAFSSLTLEEASEQSVDDAIWSAIRAVHERIIFARERQRWAERAGNDVEMALEQARIDENEKLAEILRSATRAQEP</sequence>
<evidence type="ECO:0000313" key="7">
    <source>
        <dbReference type="Proteomes" id="UP000494249"/>
    </source>
</evidence>
<keyword evidence="1 4" id="KW-0378">Hydrolase</keyword>
<dbReference type="PANTHER" id="PTHR42872:SF6">
    <property type="entry name" value="PROTEIN-GLUTAMATE METHYLESTERASE_PROTEIN-GLUTAMINE GLUTAMINASE"/>
    <property type="match status" value="1"/>
</dbReference>
<reference evidence="6 7" key="1">
    <citation type="submission" date="2020-04" db="EMBL/GenBank/DDBJ databases">
        <authorList>
            <person name="De Canck E."/>
        </authorList>
    </citation>
    <scope>NUCLEOTIDE SEQUENCE [LARGE SCALE GENOMIC DNA]</scope>
    <source>
        <strain evidence="6 7">LMG 22037</strain>
    </source>
</reference>
<dbReference type="SUPFAM" id="SSF52738">
    <property type="entry name" value="Methylesterase CheB, C-terminal domain"/>
    <property type="match status" value="1"/>
</dbReference>
<dbReference type="GO" id="GO:0008984">
    <property type="term" value="F:protein-glutamate methylesterase activity"/>
    <property type="evidence" value="ECO:0007669"/>
    <property type="project" value="UniProtKB-EC"/>
</dbReference>
<evidence type="ECO:0000256" key="2">
    <source>
        <dbReference type="ARBA" id="ARBA00039140"/>
    </source>
</evidence>
<evidence type="ECO:0000256" key="1">
    <source>
        <dbReference type="ARBA" id="ARBA00022801"/>
    </source>
</evidence>
<dbReference type="RefSeq" id="WP_035477521.1">
    <property type="nucleotide sequence ID" value="NZ_CADFGL010000031.1"/>
</dbReference>
<evidence type="ECO:0000259" key="5">
    <source>
        <dbReference type="PROSITE" id="PS50122"/>
    </source>
</evidence>
<dbReference type="EC" id="3.1.1.61" evidence="2"/>
<organism evidence="6 7">
    <name type="scientific">Paraburkholderia phenoliruptrix</name>
    <dbReference type="NCBI Taxonomy" id="252970"/>
    <lineage>
        <taxon>Bacteria</taxon>
        <taxon>Pseudomonadati</taxon>
        <taxon>Pseudomonadota</taxon>
        <taxon>Betaproteobacteria</taxon>
        <taxon>Burkholderiales</taxon>
        <taxon>Burkholderiaceae</taxon>
        <taxon>Paraburkholderia</taxon>
    </lineage>
</organism>
<keyword evidence="4" id="KW-0145">Chemotaxis</keyword>
<dbReference type="Proteomes" id="UP000494249">
    <property type="component" value="Unassembled WGS sequence"/>
</dbReference>
<dbReference type="Pfam" id="PF01339">
    <property type="entry name" value="CheB_methylest"/>
    <property type="match status" value="1"/>
</dbReference>
<feature type="active site" evidence="4">
    <location>
        <position position="12"/>
    </location>
</feature>
<dbReference type="EMBL" id="CADIKB010000033">
    <property type="protein sequence ID" value="CAB3724749.1"/>
    <property type="molecule type" value="Genomic_DNA"/>
</dbReference>
<evidence type="ECO:0000313" key="6">
    <source>
        <dbReference type="EMBL" id="CAB3724749.1"/>
    </source>
</evidence>
<dbReference type="GO" id="GO:0000156">
    <property type="term" value="F:phosphorelay response regulator activity"/>
    <property type="evidence" value="ECO:0007669"/>
    <property type="project" value="InterPro"/>
</dbReference>
<dbReference type="GO" id="GO:0005737">
    <property type="term" value="C:cytoplasm"/>
    <property type="evidence" value="ECO:0007669"/>
    <property type="project" value="InterPro"/>
</dbReference>
<protein>
    <recommendedName>
        <fullName evidence="2">protein-glutamate methylesterase</fullName>
        <ecNumber evidence="2">3.1.1.61</ecNumber>
    </recommendedName>
</protein>
<dbReference type="GO" id="GO:0006935">
    <property type="term" value="P:chemotaxis"/>
    <property type="evidence" value="ECO:0007669"/>
    <property type="project" value="UniProtKB-UniRule"/>
</dbReference>
<evidence type="ECO:0000256" key="4">
    <source>
        <dbReference type="PROSITE-ProRule" id="PRU00050"/>
    </source>
</evidence>
<name>A0A6J5C1T5_9BURK</name>
<dbReference type="AlphaFoldDB" id="A0A6J5C1T5"/>
<dbReference type="InterPro" id="IPR011247">
    <property type="entry name" value="Chemotax_prot-Glu_Me-esterase"/>
</dbReference>
<feature type="active site" evidence="4">
    <location>
        <position position="130"/>
    </location>
</feature>
<accession>A0A6J5C1T5</accession>
<dbReference type="CDD" id="cd16433">
    <property type="entry name" value="CheB"/>
    <property type="match status" value="1"/>
</dbReference>
<comment type="catalytic activity">
    <reaction evidence="3">
        <text>[protein]-L-glutamate 5-O-methyl ester + H2O = L-glutamyl-[protein] + methanol + H(+)</text>
        <dbReference type="Rhea" id="RHEA:23236"/>
        <dbReference type="Rhea" id="RHEA-COMP:10208"/>
        <dbReference type="Rhea" id="RHEA-COMP:10311"/>
        <dbReference type="ChEBI" id="CHEBI:15377"/>
        <dbReference type="ChEBI" id="CHEBI:15378"/>
        <dbReference type="ChEBI" id="CHEBI:17790"/>
        <dbReference type="ChEBI" id="CHEBI:29973"/>
        <dbReference type="ChEBI" id="CHEBI:82795"/>
        <dbReference type="EC" id="3.1.1.61"/>
    </reaction>
</comment>
<dbReference type="PROSITE" id="PS50122">
    <property type="entry name" value="CHEB"/>
    <property type="match status" value="1"/>
</dbReference>
<dbReference type="InterPro" id="IPR000673">
    <property type="entry name" value="Sig_transdc_resp-reg_Me-estase"/>
</dbReference>
<dbReference type="PIRSF" id="PIRSF036461">
    <property type="entry name" value="Chmtx_methlestr"/>
    <property type="match status" value="1"/>
</dbReference>
<evidence type="ECO:0000256" key="3">
    <source>
        <dbReference type="ARBA" id="ARBA00048267"/>
    </source>
</evidence>
<feature type="active site" evidence="4">
    <location>
        <position position="39"/>
    </location>
</feature>
<gene>
    <name evidence="6" type="primary">cheB_5</name>
    <name evidence="6" type="ORF">LMG22037_05066</name>
</gene>
<dbReference type="InterPro" id="IPR035909">
    <property type="entry name" value="CheB_C"/>
</dbReference>